<accession>A0A381P2G7</accession>
<dbReference type="CDD" id="cd02440">
    <property type="entry name" value="AdoMet_MTases"/>
    <property type="match status" value="1"/>
</dbReference>
<keyword evidence="1" id="KW-0489">Methyltransferase</keyword>
<proteinExistence type="predicted"/>
<dbReference type="Gene3D" id="3.40.50.150">
    <property type="entry name" value="Vaccinia Virus protein VP39"/>
    <property type="match status" value="1"/>
</dbReference>
<feature type="non-terminal residue" evidence="4">
    <location>
        <position position="1"/>
    </location>
</feature>
<feature type="domain" description="Methyltransferase small" evidence="3">
    <location>
        <begin position="29"/>
        <end position="194"/>
    </location>
</feature>
<evidence type="ECO:0000259" key="3">
    <source>
        <dbReference type="Pfam" id="PF05175"/>
    </source>
</evidence>
<dbReference type="PANTHER" id="PTHR47816:SF4">
    <property type="entry name" value="RIBOSOMAL RNA SMALL SUBUNIT METHYLTRANSFERASE C"/>
    <property type="match status" value="1"/>
</dbReference>
<name>A0A381P2G7_9ZZZZ</name>
<dbReference type="SUPFAM" id="SSF53335">
    <property type="entry name" value="S-adenosyl-L-methionine-dependent methyltransferases"/>
    <property type="match status" value="1"/>
</dbReference>
<protein>
    <recommendedName>
        <fullName evidence="3">Methyltransferase small domain-containing protein</fullName>
    </recommendedName>
</protein>
<dbReference type="InterPro" id="IPR007848">
    <property type="entry name" value="Small_mtfrase_dom"/>
</dbReference>
<keyword evidence="2" id="KW-0808">Transferase</keyword>
<dbReference type="Pfam" id="PF05175">
    <property type="entry name" value="MTS"/>
    <property type="match status" value="1"/>
</dbReference>
<reference evidence="4" key="1">
    <citation type="submission" date="2018-05" db="EMBL/GenBank/DDBJ databases">
        <authorList>
            <person name="Lanie J.A."/>
            <person name="Ng W.-L."/>
            <person name="Kazmierczak K.M."/>
            <person name="Andrzejewski T.M."/>
            <person name="Davidsen T.M."/>
            <person name="Wayne K.J."/>
            <person name="Tettelin H."/>
            <person name="Glass J.I."/>
            <person name="Rusch D."/>
            <person name="Podicherti R."/>
            <person name="Tsui H.-C.T."/>
            <person name="Winkler M.E."/>
        </authorList>
    </citation>
    <scope>NUCLEOTIDE SEQUENCE</scope>
</reference>
<evidence type="ECO:0000256" key="2">
    <source>
        <dbReference type="ARBA" id="ARBA00022679"/>
    </source>
</evidence>
<sequence>VNDGQYWTDRPEVASRPSEVDLLLPDVDLRLATDRGVFSTDRVDRGTRYLLLEGPPPPTGAVDLLDLGCGYGPIACTLATRCPDARVWAIDVNERARDLCRANAEAAGLANVTVAAPDEVPEEIQVASLWSNPPIRIGKAALHDLLERWLDLLAPDGTAHLVVQRHLGADSLARWMDDQGWSTTRRASRKGYRLLDVAARKAQREDVR</sequence>
<gene>
    <name evidence="4" type="ORF">METZ01_LOCUS13946</name>
</gene>
<dbReference type="EMBL" id="UINC01000778">
    <property type="protein sequence ID" value="SUZ61092.1"/>
    <property type="molecule type" value="Genomic_DNA"/>
</dbReference>
<evidence type="ECO:0000313" key="4">
    <source>
        <dbReference type="EMBL" id="SUZ61092.1"/>
    </source>
</evidence>
<dbReference type="AlphaFoldDB" id="A0A381P2G7"/>
<dbReference type="InterPro" id="IPR046977">
    <property type="entry name" value="RsmC/RlmG"/>
</dbReference>
<evidence type="ECO:0000256" key="1">
    <source>
        <dbReference type="ARBA" id="ARBA00022603"/>
    </source>
</evidence>
<dbReference type="GO" id="GO:0032259">
    <property type="term" value="P:methylation"/>
    <property type="evidence" value="ECO:0007669"/>
    <property type="project" value="UniProtKB-KW"/>
</dbReference>
<organism evidence="4">
    <name type="scientific">marine metagenome</name>
    <dbReference type="NCBI Taxonomy" id="408172"/>
    <lineage>
        <taxon>unclassified sequences</taxon>
        <taxon>metagenomes</taxon>
        <taxon>ecological metagenomes</taxon>
    </lineage>
</organism>
<dbReference type="GO" id="GO:0008757">
    <property type="term" value="F:S-adenosylmethionine-dependent methyltransferase activity"/>
    <property type="evidence" value="ECO:0007669"/>
    <property type="project" value="InterPro"/>
</dbReference>
<dbReference type="InterPro" id="IPR029063">
    <property type="entry name" value="SAM-dependent_MTases_sf"/>
</dbReference>
<dbReference type="PANTHER" id="PTHR47816">
    <property type="entry name" value="RIBOSOMAL RNA SMALL SUBUNIT METHYLTRANSFERASE C"/>
    <property type="match status" value="1"/>
</dbReference>